<comment type="caution">
    <text evidence="2">The sequence shown here is derived from an EMBL/GenBank/DDBJ whole genome shotgun (WGS) entry which is preliminary data.</text>
</comment>
<dbReference type="InterPro" id="IPR002789">
    <property type="entry name" value="HerA_central"/>
</dbReference>
<evidence type="ECO:0000259" key="1">
    <source>
        <dbReference type="SMART" id="SM00382"/>
    </source>
</evidence>
<reference evidence="2" key="1">
    <citation type="submission" date="2021-01" db="EMBL/GenBank/DDBJ databases">
        <title>Whole genome shotgun sequence of Rhizocola hellebori NBRC 109834.</title>
        <authorList>
            <person name="Komaki H."/>
            <person name="Tamura T."/>
        </authorList>
    </citation>
    <scope>NUCLEOTIDE SEQUENCE</scope>
    <source>
        <strain evidence="2">NBRC 109834</strain>
    </source>
</reference>
<dbReference type="SUPFAM" id="SSF52540">
    <property type="entry name" value="P-loop containing nucleoside triphosphate hydrolases"/>
    <property type="match status" value="2"/>
</dbReference>
<dbReference type="CDD" id="cd01127">
    <property type="entry name" value="TrwB_TraG_TraD_VirD4"/>
    <property type="match status" value="1"/>
</dbReference>
<dbReference type="InterPro" id="IPR003593">
    <property type="entry name" value="AAA+_ATPase"/>
</dbReference>
<protein>
    <submittedName>
        <fullName evidence="2">ATPase</fullName>
    </submittedName>
</protein>
<dbReference type="AlphaFoldDB" id="A0A8J3QBC5"/>
<feature type="domain" description="AAA+ ATPase" evidence="1">
    <location>
        <begin position="651"/>
        <end position="971"/>
    </location>
</feature>
<organism evidence="2 3">
    <name type="scientific">Rhizocola hellebori</name>
    <dbReference type="NCBI Taxonomy" id="1392758"/>
    <lineage>
        <taxon>Bacteria</taxon>
        <taxon>Bacillati</taxon>
        <taxon>Actinomycetota</taxon>
        <taxon>Actinomycetes</taxon>
        <taxon>Micromonosporales</taxon>
        <taxon>Micromonosporaceae</taxon>
        <taxon>Rhizocola</taxon>
    </lineage>
</organism>
<dbReference type="Gene3D" id="3.40.50.300">
    <property type="entry name" value="P-loop containing nucleotide triphosphate hydrolases"/>
    <property type="match status" value="2"/>
</dbReference>
<sequence length="1046" mass="112379">MEWTQPITFEWANVPDDVWNSSPLHVTGLHSEVVQRILAGVKTAGASADRSPLGVAVQGQRGSGKTHMLGWVREQVQQDGGYFFLVGLLDGTSFWESTMISILDGLLRESNERESQLKTFLRRLSAKIGLSGAVQGAIAGDLKLTPDDMAAFIANLRHHNRQVGMACQDTARAVVLYASADQALQDIGYNYLQSMDDTDANERAIWGLHRSGKPPQQVLKELSQLLALTGPAVIAIDQIDTLLAQSLDKTIGTTDGLPDPHEVLLLDRVADGLMRLRETTRRTVTVLTSLPESWVLIKSRAIDTVPDRFHEARALQTIPTAEFGRELIEKRLAAQYRDIGFVPAYPTWPVKPEAFAEATDFTPRGLMKAVAAHIDRCFQHNRMTELEHLIDGKQPPPLAAPTPPEAPADALKALDRRFAGLCKIVDVGPALDPATEDGVLPSLLSAGLAAFIEEIKSADRVLFQDPPPGKKAPLHARLREDLDEATENETHWAFRGIASDNAVAALNRIRAASTTAGLHHQVPGRKLFLLRNKPWNKGPKTQQVLAEFAAAGGVTLPIAESDLKVFAALKDVLTERDPALNEWLVARRHASSTALFQAVFGDFLGTRGSAPPQVLPPSAKPRTPATPRGPVVALARFADGEQVLGLPLESLRKHTAIFAGSGSGKTVLIRRLVEECALNGVSAIVLDPNNDLARLGDPWPDAPSNWGPGDADKARDYIANTDVVVWTPRRTAGRPLSFKPLPDFRSVIDDADEFSVAIDAAVAALAPRAKVDSELAKASQGRAVLRATLQHFARRGGTSLKEFVKLLAELPDGLISLSRADKLASEMSDSLTAAMVNDPMFGGEGEPVDPGILLTPAPGKRARISVISFAGLPSDSQRQGFVNQLQMALFAWIRQNPAGDRPLGGLLVMDEAQTLAPSGAMTACTQSTLALASQARKYGLGLVFATQAPKALHNRIPGNAATQFFGFLNSPAQISAAREMAQAKGSQVLDISLLSSGQFYASGEGTAFSKIQMPMCLSHHPSSPLTTEEVIARAAGTGPADGTRAV</sequence>
<evidence type="ECO:0000313" key="2">
    <source>
        <dbReference type="EMBL" id="GIH06814.1"/>
    </source>
</evidence>
<proteinExistence type="predicted"/>
<evidence type="ECO:0000313" key="3">
    <source>
        <dbReference type="Proteomes" id="UP000612899"/>
    </source>
</evidence>
<dbReference type="InterPro" id="IPR051162">
    <property type="entry name" value="T4SS_component"/>
</dbReference>
<keyword evidence="3" id="KW-1185">Reference proteome</keyword>
<dbReference type="Pfam" id="PF01935">
    <property type="entry name" value="DUF87"/>
    <property type="match status" value="1"/>
</dbReference>
<dbReference type="PANTHER" id="PTHR30121:SF6">
    <property type="entry name" value="SLR6007 PROTEIN"/>
    <property type="match status" value="1"/>
</dbReference>
<name>A0A8J3QBC5_9ACTN</name>
<accession>A0A8J3QBC5</accession>
<dbReference type="EMBL" id="BONY01000030">
    <property type="protein sequence ID" value="GIH06814.1"/>
    <property type="molecule type" value="Genomic_DNA"/>
</dbReference>
<dbReference type="SMART" id="SM00382">
    <property type="entry name" value="AAA"/>
    <property type="match status" value="2"/>
</dbReference>
<dbReference type="RefSeq" id="WP_203910623.1">
    <property type="nucleotide sequence ID" value="NZ_BONY01000030.1"/>
</dbReference>
<dbReference type="InterPro" id="IPR027417">
    <property type="entry name" value="P-loop_NTPase"/>
</dbReference>
<gene>
    <name evidence="2" type="ORF">Rhe02_48810</name>
</gene>
<feature type="domain" description="AAA+ ATPase" evidence="1">
    <location>
        <begin position="51"/>
        <end position="279"/>
    </location>
</feature>
<dbReference type="Proteomes" id="UP000612899">
    <property type="component" value="Unassembled WGS sequence"/>
</dbReference>
<dbReference type="PANTHER" id="PTHR30121">
    <property type="entry name" value="UNCHARACTERIZED PROTEIN YJGR-RELATED"/>
    <property type="match status" value="1"/>
</dbReference>